<feature type="compositionally biased region" description="Basic and acidic residues" evidence="1">
    <location>
        <begin position="73"/>
        <end position="93"/>
    </location>
</feature>
<reference evidence="2 3" key="1">
    <citation type="journal article" date="2021" name="Elife">
        <title>Chloroplast acquisition without the gene transfer in kleptoplastic sea slugs, Plakobranchus ocellatus.</title>
        <authorList>
            <person name="Maeda T."/>
            <person name="Takahashi S."/>
            <person name="Yoshida T."/>
            <person name="Shimamura S."/>
            <person name="Takaki Y."/>
            <person name="Nagai Y."/>
            <person name="Toyoda A."/>
            <person name="Suzuki Y."/>
            <person name="Arimoto A."/>
            <person name="Ishii H."/>
            <person name="Satoh N."/>
            <person name="Nishiyama T."/>
            <person name="Hasebe M."/>
            <person name="Maruyama T."/>
            <person name="Minagawa J."/>
            <person name="Obokata J."/>
            <person name="Shigenobu S."/>
        </authorList>
    </citation>
    <scope>NUCLEOTIDE SEQUENCE [LARGE SCALE GENOMIC DNA]</scope>
</reference>
<evidence type="ECO:0000313" key="3">
    <source>
        <dbReference type="Proteomes" id="UP000735302"/>
    </source>
</evidence>
<organism evidence="2 3">
    <name type="scientific">Plakobranchus ocellatus</name>
    <dbReference type="NCBI Taxonomy" id="259542"/>
    <lineage>
        <taxon>Eukaryota</taxon>
        <taxon>Metazoa</taxon>
        <taxon>Spiralia</taxon>
        <taxon>Lophotrochozoa</taxon>
        <taxon>Mollusca</taxon>
        <taxon>Gastropoda</taxon>
        <taxon>Heterobranchia</taxon>
        <taxon>Euthyneura</taxon>
        <taxon>Panpulmonata</taxon>
        <taxon>Sacoglossa</taxon>
        <taxon>Placobranchoidea</taxon>
        <taxon>Plakobranchidae</taxon>
        <taxon>Plakobranchus</taxon>
    </lineage>
</organism>
<sequence>MTSLSSSPSDSPVSSTENHRVSQHIKEIKRYRHEAADAQTSKAVRMVKGSRTDLRAGEQGDNAAVPVPLVDRQSGDHKNILGDKIDRREDTDQ</sequence>
<dbReference type="AlphaFoldDB" id="A0AAV3Z283"/>
<dbReference type="EMBL" id="BLXT01001841">
    <property type="protein sequence ID" value="GFN88178.1"/>
    <property type="molecule type" value="Genomic_DNA"/>
</dbReference>
<gene>
    <name evidence="2" type="ORF">PoB_001468400</name>
</gene>
<accession>A0AAV3Z283</accession>
<keyword evidence="3" id="KW-1185">Reference proteome</keyword>
<proteinExistence type="predicted"/>
<evidence type="ECO:0000256" key="1">
    <source>
        <dbReference type="SAM" id="MobiDB-lite"/>
    </source>
</evidence>
<comment type="caution">
    <text evidence="2">The sequence shown here is derived from an EMBL/GenBank/DDBJ whole genome shotgun (WGS) entry which is preliminary data.</text>
</comment>
<feature type="compositionally biased region" description="Basic and acidic residues" evidence="1">
    <location>
        <begin position="17"/>
        <end position="36"/>
    </location>
</feature>
<feature type="compositionally biased region" description="Low complexity" evidence="1">
    <location>
        <begin position="1"/>
        <end position="15"/>
    </location>
</feature>
<name>A0AAV3Z283_9GAST</name>
<protein>
    <submittedName>
        <fullName evidence="2">Uncharacterized protein</fullName>
    </submittedName>
</protein>
<dbReference type="Proteomes" id="UP000735302">
    <property type="component" value="Unassembled WGS sequence"/>
</dbReference>
<feature type="region of interest" description="Disordered" evidence="1">
    <location>
        <begin position="1"/>
        <end position="93"/>
    </location>
</feature>
<evidence type="ECO:0000313" key="2">
    <source>
        <dbReference type="EMBL" id="GFN88178.1"/>
    </source>
</evidence>